<gene>
    <name evidence="3" type="ORF">BXYJ_LOCUS14211</name>
</gene>
<dbReference type="Proteomes" id="UP000659654">
    <property type="component" value="Unassembled WGS sequence"/>
</dbReference>
<dbReference type="Proteomes" id="UP000582659">
    <property type="component" value="Unassembled WGS sequence"/>
</dbReference>
<dbReference type="EMBL" id="CAJFCV020000006">
    <property type="protein sequence ID" value="CAG9129701.1"/>
    <property type="molecule type" value="Genomic_DNA"/>
</dbReference>
<evidence type="ECO:0000256" key="1">
    <source>
        <dbReference type="SAM" id="MobiDB-lite"/>
    </source>
</evidence>
<dbReference type="AlphaFoldDB" id="A0A1I7SLQ3"/>
<keyword evidence="2" id="KW-0732">Signal</keyword>
<evidence type="ECO:0000313" key="4">
    <source>
        <dbReference type="EMBL" id="CAG9129701.1"/>
    </source>
</evidence>
<reference evidence="7" key="1">
    <citation type="submission" date="2016-11" db="UniProtKB">
        <authorList>
            <consortium name="WormBaseParasite"/>
        </authorList>
    </citation>
    <scope>IDENTIFICATION</scope>
</reference>
<evidence type="ECO:0000313" key="6">
    <source>
        <dbReference type="Proteomes" id="UP000659654"/>
    </source>
</evidence>
<keyword evidence="6" id="KW-1185">Reference proteome</keyword>
<feature type="chain" id="PRO_5036022196" evidence="2">
    <location>
        <begin position="18"/>
        <end position="127"/>
    </location>
</feature>
<evidence type="ECO:0000313" key="5">
    <source>
        <dbReference type="Proteomes" id="UP000095284"/>
    </source>
</evidence>
<protein>
    <submittedName>
        <fullName evidence="3">(pine wood nematode) hypothetical protein</fullName>
    </submittedName>
</protein>
<proteinExistence type="predicted"/>
<organism evidence="5 7">
    <name type="scientific">Bursaphelenchus xylophilus</name>
    <name type="common">Pinewood nematode worm</name>
    <name type="synonym">Aphelenchoides xylophilus</name>
    <dbReference type="NCBI Taxonomy" id="6326"/>
    <lineage>
        <taxon>Eukaryota</taxon>
        <taxon>Metazoa</taxon>
        <taxon>Ecdysozoa</taxon>
        <taxon>Nematoda</taxon>
        <taxon>Chromadorea</taxon>
        <taxon>Rhabditida</taxon>
        <taxon>Tylenchina</taxon>
        <taxon>Tylenchomorpha</taxon>
        <taxon>Aphelenchoidea</taxon>
        <taxon>Aphelenchoididae</taxon>
        <taxon>Bursaphelenchus</taxon>
    </lineage>
</organism>
<feature type="compositionally biased region" description="Pro residues" evidence="1">
    <location>
        <begin position="93"/>
        <end position="110"/>
    </location>
</feature>
<evidence type="ECO:0000256" key="2">
    <source>
        <dbReference type="SAM" id="SignalP"/>
    </source>
</evidence>
<dbReference type="EMBL" id="CAJFDI010000006">
    <property type="protein sequence ID" value="CAD5234120.1"/>
    <property type="molecule type" value="Genomic_DNA"/>
</dbReference>
<reference evidence="4" key="2">
    <citation type="submission" date="2020-08" db="EMBL/GenBank/DDBJ databases">
        <authorList>
            <person name="Kikuchi T."/>
        </authorList>
    </citation>
    <scope>NUCLEOTIDE SEQUENCE</scope>
    <source>
        <strain evidence="3">Ka4C1</strain>
    </source>
</reference>
<evidence type="ECO:0000313" key="7">
    <source>
        <dbReference type="WBParaSite" id="BXY_1398600.1"/>
    </source>
</evidence>
<sequence length="127" mass="14675">MNAFLVIFWTLFVAVNSQLDDDLSMDALILQGNEYPSTIRPTIPAIYTYNPDPNHRTPPPIIEIPFYPVNRRPHRYHPYRPQRYNPALLGPVAPAPIPRPPSPPLLLPPPPREHQWNGPYRGRRRSI</sequence>
<accession>A0A1I7SLQ3</accession>
<feature type="region of interest" description="Disordered" evidence="1">
    <location>
        <begin position="90"/>
        <end position="127"/>
    </location>
</feature>
<name>A0A1I7SLQ3_BURXY</name>
<evidence type="ECO:0000313" key="3">
    <source>
        <dbReference type="EMBL" id="CAD5234120.1"/>
    </source>
</evidence>
<dbReference type="WBParaSite" id="BXY_1398600.1">
    <property type="protein sequence ID" value="BXY_1398600.1"/>
    <property type="gene ID" value="BXY_1398600"/>
</dbReference>
<dbReference type="Proteomes" id="UP000095284">
    <property type="component" value="Unplaced"/>
</dbReference>
<feature type="signal peptide" evidence="2">
    <location>
        <begin position="1"/>
        <end position="17"/>
    </location>
</feature>